<keyword evidence="4" id="KW-1185">Reference proteome</keyword>
<comment type="caution">
    <text evidence="2">The sequence shown here is derived from an EMBL/GenBank/DDBJ whole genome shotgun (WGS) entry which is preliminary data.</text>
</comment>
<accession>A0AAP4FB16</accession>
<evidence type="ECO:0000313" key="3">
    <source>
        <dbReference type="Proteomes" id="UP001230317"/>
    </source>
</evidence>
<dbReference type="EMBL" id="JASNVU010000002">
    <property type="protein sequence ID" value="MDK4334129.1"/>
    <property type="molecule type" value="Genomic_DNA"/>
</dbReference>
<evidence type="ECO:0000313" key="1">
    <source>
        <dbReference type="EMBL" id="MDK4247526.1"/>
    </source>
</evidence>
<dbReference type="Proteomes" id="UP001239414">
    <property type="component" value="Unassembled WGS sequence"/>
</dbReference>
<dbReference type="Proteomes" id="UP001230317">
    <property type="component" value="Unassembled WGS sequence"/>
</dbReference>
<dbReference type="RefSeq" id="WP_005280051.1">
    <property type="nucleotide sequence ID" value="NZ_CP046605.1"/>
</dbReference>
<dbReference type="EMBL" id="JASNUO010000005">
    <property type="protein sequence ID" value="MDK4247526.1"/>
    <property type="molecule type" value="Genomic_DNA"/>
</dbReference>
<organism evidence="2 3">
    <name type="scientific">Corynebacterium accolens</name>
    <dbReference type="NCBI Taxonomy" id="38284"/>
    <lineage>
        <taxon>Bacteria</taxon>
        <taxon>Bacillati</taxon>
        <taxon>Actinomycetota</taxon>
        <taxon>Actinomycetes</taxon>
        <taxon>Mycobacteriales</taxon>
        <taxon>Corynebacteriaceae</taxon>
        <taxon>Corynebacterium</taxon>
    </lineage>
</organism>
<dbReference type="AlphaFoldDB" id="A0AAP4FB16"/>
<reference evidence="2 4" key="1">
    <citation type="submission" date="2023-05" db="EMBL/GenBank/DDBJ databases">
        <title>Metabolic capabilities are highly conserved among human nasal-associated Corynebacterium species in pangenomic analyses.</title>
        <authorList>
            <person name="Tran T.H."/>
            <person name="Roberts A.Q."/>
            <person name="Escapa I.F."/>
            <person name="Gao W."/>
            <person name="Conlan S."/>
            <person name="Kong H."/>
            <person name="Segre J.A."/>
            <person name="Kelly M.S."/>
            <person name="Lemon K.P."/>
        </authorList>
    </citation>
    <scope>NUCLEOTIDE SEQUENCE</scope>
    <source>
        <strain evidence="2">KPL2618</strain>
        <strain evidence="1 4">KPL3802</strain>
    </source>
</reference>
<dbReference type="GeneID" id="81674950"/>
<proteinExistence type="predicted"/>
<protein>
    <submittedName>
        <fullName evidence="2">Uncharacterized protein</fullName>
    </submittedName>
</protein>
<name>A0AAP4FB16_9CORY</name>
<sequence>MQIYGYPGKRIDFVSKSASAGSIMGGDSRALVEEFFGPAHTSTQVSGTEEELSYFSRSIVLLLADAHVVQVSIYPQRSQRERVDVYLEKTRLSGLDAAGLEEATGNTEGITVEADSEGLSEVTFRL</sequence>
<evidence type="ECO:0000313" key="4">
    <source>
        <dbReference type="Proteomes" id="UP001239414"/>
    </source>
</evidence>
<evidence type="ECO:0000313" key="2">
    <source>
        <dbReference type="EMBL" id="MDK4334129.1"/>
    </source>
</evidence>
<gene>
    <name evidence="1" type="ORF">QPX34_05730</name>
    <name evidence="2" type="ORF">QPX58_01685</name>
</gene>